<keyword evidence="13" id="KW-0175">Coiled coil</keyword>
<feature type="coiled-coil region" evidence="13">
    <location>
        <begin position="387"/>
        <end position="436"/>
    </location>
</feature>
<dbReference type="InterPro" id="IPR033479">
    <property type="entry name" value="dCache_1"/>
</dbReference>
<keyword evidence="8" id="KW-0547">Nucleotide-binding</keyword>
<evidence type="ECO:0000256" key="6">
    <source>
        <dbReference type="ARBA" id="ARBA00022679"/>
    </source>
</evidence>
<dbReference type="CDD" id="cd06225">
    <property type="entry name" value="HAMP"/>
    <property type="match status" value="1"/>
</dbReference>
<keyword evidence="17" id="KW-1185">Reference proteome</keyword>
<dbReference type="PANTHER" id="PTHR41523:SF7">
    <property type="entry name" value="HISTIDINE KINASE"/>
    <property type="match status" value="1"/>
</dbReference>
<dbReference type="InterPro" id="IPR036890">
    <property type="entry name" value="HATPase_C_sf"/>
</dbReference>
<evidence type="ECO:0000256" key="4">
    <source>
        <dbReference type="ARBA" id="ARBA00022475"/>
    </source>
</evidence>
<evidence type="ECO:0000313" key="16">
    <source>
        <dbReference type="EMBL" id="TNC11678.1"/>
    </source>
</evidence>
<evidence type="ECO:0000256" key="7">
    <source>
        <dbReference type="ARBA" id="ARBA00022692"/>
    </source>
</evidence>
<dbReference type="Pfam" id="PF02743">
    <property type="entry name" value="dCache_1"/>
    <property type="match status" value="1"/>
</dbReference>
<sequence>MSLPVPIRAGPEPHRRVSLTTRTLLLVLLALVPALAIQGYNEYALRGTRDEAVRADALATARVVALNLRHLAGGIEQALDLVAEDPTVRTRDHEACTAYLKRAVARIPHLLLLALARPDGPVICNSLGSAPGSYTNGERDYHRRALAEGGFVVGTYARGSATGKASVHFARPLLAEDGTALGVLTAAIDLGWLADYLQPALRMESTATTLTGRDGLILVRRPDDAGWVGRPIASESLAKLDAQGEGVRIDDAYDGRERVIAQVLPDGVLQGMRVIVGRDRDLAFADVDQATRRGLILIALGAALAVAAALVAGRAFIRRPFERLDRAAAAWNVGELDVRTGLRGSSEFGRLGARLDAMAAALQRHDANLREEIERGREMQARQVTMLHELNHRVKNTLATVQSLIRQSAREGTGRAEELEARILALSKTHDLLTRDDWNGAPLREVLGNEIGAYRTAGERFVVGGPDVELPPRHVLALGMALHELATNAAKYGALSKPAGQVRVGWEVVLGESGTSHLRLDWVEAGGPPVVVPKHRGFGTRLISMCIGRELGGVAHIDFAPEGLRCTIEVPMDDTAGIMLSPHLVQGRAVPAPRAAD</sequence>
<dbReference type="SMART" id="SM00911">
    <property type="entry name" value="HWE_HK"/>
    <property type="match status" value="1"/>
</dbReference>
<dbReference type="Gene3D" id="3.30.450.20">
    <property type="entry name" value="PAS domain"/>
    <property type="match status" value="1"/>
</dbReference>
<dbReference type="PROSITE" id="PS50885">
    <property type="entry name" value="HAMP"/>
    <property type="match status" value="1"/>
</dbReference>
<accession>A0A5C4LFY8</accession>
<evidence type="ECO:0000256" key="10">
    <source>
        <dbReference type="ARBA" id="ARBA00022840"/>
    </source>
</evidence>
<proteinExistence type="predicted"/>
<keyword evidence="9" id="KW-0418">Kinase</keyword>
<comment type="subcellular location">
    <subcellularLocation>
        <location evidence="2">Cell membrane</location>
        <topology evidence="2">Multi-pass membrane protein</topology>
    </subcellularLocation>
</comment>
<dbReference type="AlphaFoldDB" id="A0A5C4LFY8"/>
<dbReference type="SUPFAM" id="SSF103190">
    <property type="entry name" value="Sensory domain-like"/>
    <property type="match status" value="1"/>
</dbReference>
<keyword evidence="4" id="KW-1003">Cell membrane</keyword>
<evidence type="ECO:0000256" key="1">
    <source>
        <dbReference type="ARBA" id="ARBA00000085"/>
    </source>
</evidence>
<evidence type="ECO:0000259" key="15">
    <source>
        <dbReference type="PROSITE" id="PS50885"/>
    </source>
</evidence>
<keyword evidence="12 14" id="KW-0472">Membrane</keyword>
<evidence type="ECO:0000256" key="9">
    <source>
        <dbReference type="ARBA" id="ARBA00022777"/>
    </source>
</evidence>
<dbReference type="EC" id="2.7.13.3" evidence="3"/>
<dbReference type="EMBL" id="VDDA01000008">
    <property type="protein sequence ID" value="TNC11678.1"/>
    <property type="molecule type" value="Genomic_DNA"/>
</dbReference>
<dbReference type="PANTHER" id="PTHR41523">
    <property type="entry name" value="TWO-COMPONENT SYSTEM SENSOR PROTEIN"/>
    <property type="match status" value="1"/>
</dbReference>
<evidence type="ECO:0000256" key="14">
    <source>
        <dbReference type="SAM" id="Phobius"/>
    </source>
</evidence>
<organism evidence="16 17">
    <name type="scientific">Methylobacterium terricola</name>
    <dbReference type="NCBI Taxonomy" id="2583531"/>
    <lineage>
        <taxon>Bacteria</taxon>
        <taxon>Pseudomonadati</taxon>
        <taxon>Pseudomonadota</taxon>
        <taxon>Alphaproteobacteria</taxon>
        <taxon>Hyphomicrobiales</taxon>
        <taxon>Methylobacteriaceae</taxon>
        <taxon>Methylobacterium</taxon>
    </lineage>
</organism>
<gene>
    <name evidence="16" type="ORF">FF100_18750</name>
</gene>
<feature type="transmembrane region" description="Helical" evidence="14">
    <location>
        <begin position="295"/>
        <end position="317"/>
    </location>
</feature>
<keyword evidence="11 14" id="KW-1133">Transmembrane helix</keyword>
<dbReference type="Pfam" id="PF07536">
    <property type="entry name" value="HWE_HK"/>
    <property type="match status" value="1"/>
</dbReference>
<dbReference type="GO" id="GO:0005886">
    <property type="term" value="C:plasma membrane"/>
    <property type="evidence" value="ECO:0007669"/>
    <property type="project" value="UniProtKB-SubCell"/>
</dbReference>
<dbReference type="GO" id="GO:0007165">
    <property type="term" value="P:signal transduction"/>
    <property type="evidence" value="ECO:0007669"/>
    <property type="project" value="InterPro"/>
</dbReference>
<keyword evidence="10" id="KW-0067">ATP-binding</keyword>
<keyword evidence="5" id="KW-0597">Phosphoprotein</keyword>
<dbReference type="GO" id="GO:0005524">
    <property type="term" value="F:ATP binding"/>
    <property type="evidence" value="ECO:0007669"/>
    <property type="project" value="UniProtKB-KW"/>
</dbReference>
<evidence type="ECO:0000313" key="17">
    <source>
        <dbReference type="Proteomes" id="UP000305267"/>
    </source>
</evidence>
<comment type="catalytic activity">
    <reaction evidence="1">
        <text>ATP + protein L-histidine = ADP + protein N-phospho-L-histidine.</text>
        <dbReference type="EC" id="2.7.13.3"/>
    </reaction>
</comment>
<dbReference type="GO" id="GO:0004673">
    <property type="term" value="F:protein histidine kinase activity"/>
    <property type="evidence" value="ECO:0007669"/>
    <property type="project" value="UniProtKB-EC"/>
</dbReference>
<evidence type="ECO:0000256" key="12">
    <source>
        <dbReference type="ARBA" id="ARBA00023136"/>
    </source>
</evidence>
<evidence type="ECO:0000256" key="5">
    <source>
        <dbReference type="ARBA" id="ARBA00022553"/>
    </source>
</evidence>
<dbReference type="Proteomes" id="UP000305267">
    <property type="component" value="Unassembled WGS sequence"/>
</dbReference>
<keyword evidence="6" id="KW-0808">Transferase</keyword>
<keyword evidence="7 14" id="KW-0812">Transmembrane</keyword>
<reference evidence="16 17" key="1">
    <citation type="submission" date="2019-06" db="EMBL/GenBank/DDBJ databases">
        <title>Genome of Methylobacterium sp. 17Sr1-39.</title>
        <authorList>
            <person name="Seo T."/>
        </authorList>
    </citation>
    <scope>NUCLEOTIDE SEQUENCE [LARGE SCALE GENOMIC DNA]</scope>
    <source>
        <strain evidence="16 17">17Sr1-39</strain>
    </source>
</reference>
<dbReference type="InterPro" id="IPR029151">
    <property type="entry name" value="Sensor-like_sf"/>
</dbReference>
<feature type="domain" description="HAMP" evidence="15">
    <location>
        <begin position="315"/>
        <end position="367"/>
    </location>
</feature>
<evidence type="ECO:0000256" key="2">
    <source>
        <dbReference type="ARBA" id="ARBA00004651"/>
    </source>
</evidence>
<evidence type="ECO:0000256" key="3">
    <source>
        <dbReference type="ARBA" id="ARBA00012438"/>
    </source>
</evidence>
<evidence type="ECO:0000256" key="13">
    <source>
        <dbReference type="SAM" id="Coils"/>
    </source>
</evidence>
<dbReference type="Gene3D" id="6.10.340.10">
    <property type="match status" value="1"/>
</dbReference>
<evidence type="ECO:0000256" key="8">
    <source>
        <dbReference type="ARBA" id="ARBA00022741"/>
    </source>
</evidence>
<dbReference type="SMART" id="SM00304">
    <property type="entry name" value="HAMP"/>
    <property type="match status" value="1"/>
</dbReference>
<dbReference type="InterPro" id="IPR011102">
    <property type="entry name" value="Sig_transdc_His_kinase_HWE"/>
</dbReference>
<dbReference type="CDD" id="cd12915">
    <property type="entry name" value="PDC2_DGC_like"/>
    <property type="match status" value="1"/>
</dbReference>
<dbReference type="Gene3D" id="3.30.565.10">
    <property type="entry name" value="Histidine kinase-like ATPase, C-terminal domain"/>
    <property type="match status" value="1"/>
</dbReference>
<dbReference type="CDD" id="cd12914">
    <property type="entry name" value="PDC1_DGC_like"/>
    <property type="match status" value="1"/>
</dbReference>
<dbReference type="InterPro" id="IPR003660">
    <property type="entry name" value="HAMP_dom"/>
</dbReference>
<dbReference type="OrthoDB" id="341208at2"/>
<evidence type="ECO:0000256" key="11">
    <source>
        <dbReference type="ARBA" id="ARBA00022989"/>
    </source>
</evidence>
<comment type="caution">
    <text evidence="16">The sequence shown here is derived from an EMBL/GenBank/DDBJ whole genome shotgun (WGS) entry which is preliminary data.</text>
</comment>
<protein>
    <recommendedName>
        <fullName evidence="3">histidine kinase</fullName>
        <ecNumber evidence="3">2.7.13.3</ecNumber>
    </recommendedName>
</protein>
<name>A0A5C4LFY8_9HYPH</name>